<dbReference type="EMBL" id="BMEG01000006">
    <property type="protein sequence ID" value="GGD79974.1"/>
    <property type="molecule type" value="Genomic_DNA"/>
</dbReference>
<dbReference type="SUPFAM" id="SSF56645">
    <property type="entry name" value="Acyl-CoA dehydrogenase NM domain-like"/>
    <property type="match status" value="1"/>
</dbReference>
<dbReference type="EMBL" id="JFHE01000015">
    <property type="protein sequence ID" value="KDR33571.1"/>
    <property type="molecule type" value="Genomic_DNA"/>
</dbReference>
<name>A0A069P8I0_9BURK</name>
<evidence type="ECO:0000313" key="4">
    <source>
        <dbReference type="Proteomes" id="UP000597138"/>
    </source>
</evidence>
<dbReference type="InterPro" id="IPR046373">
    <property type="entry name" value="Acyl-CoA_Oxase/DH_mid-dom_sf"/>
</dbReference>
<reference evidence="1" key="4">
    <citation type="submission" date="2024-05" db="EMBL/GenBank/DDBJ databases">
        <authorList>
            <person name="Sun Q."/>
            <person name="Zhou Y."/>
        </authorList>
    </citation>
    <scope>NUCLEOTIDE SEQUENCE</scope>
    <source>
        <strain evidence="1">CGMCC 1.11013</strain>
    </source>
</reference>
<dbReference type="InterPro" id="IPR009100">
    <property type="entry name" value="AcylCoA_DH/oxidase_NM_dom_sf"/>
</dbReference>
<dbReference type="Proteomes" id="UP000027439">
    <property type="component" value="Unassembled WGS sequence"/>
</dbReference>
<dbReference type="Proteomes" id="UP000597138">
    <property type="component" value="Unassembled WGS sequence"/>
</dbReference>
<organism evidence="2 3">
    <name type="scientific">Caballeronia grimmiae</name>
    <dbReference type="NCBI Taxonomy" id="1071679"/>
    <lineage>
        <taxon>Bacteria</taxon>
        <taxon>Pseudomonadati</taxon>
        <taxon>Pseudomonadota</taxon>
        <taxon>Betaproteobacteria</taxon>
        <taxon>Burkholderiales</taxon>
        <taxon>Burkholderiaceae</taxon>
        <taxon>Caballeronia</taxon>
    </lineage>
</organism>
<dbReference type="Gene3D" id="2.40.110.10">
    <property type="entry name" value="Butyryl-CoA Dehydrogenase, subunit A, domain 2"/>
    <property type="match status" value="1"/>
</dbReference>
<dbReference type="STRING" id="1071679.BG57_07410"/>
<dbReference type="AlphaFoldDB" id="A0A069P8I0"/>
<gene>
    <name evidence="2" type="ORF">BG57_07410</name>
    <name evidence="1" type="ORF">GCM10010985_38120</name>
</gene>
<evidence type="ECO:0000313" key="1">
    <source>
        <dbReference type="EMBL" id="GGD79974.1"/>
    </source>
</evidence>
<proteinExistence type="predicted"/>
<reference evidence="2 3" key="2">
    <citation type="submission" date="2014-03" db="EMBL/GenBank/DDBJ databases">
        <title>Draft Genome Sequences of Four Burkholderia Strains.</title>
        <authorList>
            <person name="Liu X.Y."/>
            <person name="Li C.X."/>
            <person name="Xu J.H."/>
        </authorList>
    </citation>
    <scope>NUCLEOTIDE SEQUENCE [LARGE SCALE GENOMIC DNA]</scope>
    <source>
        <strain evidence="2 3">R27</strain>
    </source>
</reference>
<comment type="caution">
    <text evidence="2">The sequence shown here is derived from an EMBL/GenBank/DDBJ whole genome shotgun (WGS) entry which is preliminary data.</text>
</comment>
<evidence type="ECO:0000313" key="3">
    <source>
        <dbReference type="Proteomes" id="UP000027439"/>
    </source>
</evidence>
<dbReference type="GO" id="GO:0016627">
    <property type="term" value="F:oxidoreductase activity, acting on the CH-CH group of donors"/>
    <property type="evidence" value="ECO:0007669"/>
    <property type="project" value="InterPro"/>
</dbReference>
<reference evidence="1" key="1">
    <citation type="journal article" date="2014" name="Int. J. Syst. Evol. Microbiol.">
        <title>Complete genome of a new Firmicutes species belonging to the dominant human colonic microbiota ('Ruminococcus bicirculans') reveals two chromosomes and a selective capacity to utilize plant glucans.</title>
        <authorList>
            <consortium name="NISC Comparative Sequencing Program"/>
            <person name="Wegmann U."/>
            <person name="Louis P."/>
            <person name="Goesmann A."/>
            <person name="Henrissat B."/>
            <person name="Duncan S.H."/>
            <person name="Flint H.J."/>
        </authorList>
    </citation>
    <scope>NUCLEOTIDE SEQUENCE</scope>
    <source>
        <strain evidence="1">CGMCC 1.11013</strain>
    </source>
</reference>
<accession>A0A069P8I0</accession>
<protein>
    <submittedName>
        <fullName evidence="2">Acyl-CoA dehydrogenase</fullName>
    </submittedName>
</protein>
<sequence>MNDMTRGPRKRAIPASWRVHKEDAFNATLEEVLAGVLFTDDRCASRVATLNELRGLDLDRLPLPGSGNTSSRWRALGAVAACDLSLAKLYESHADALAILAELHCAEHAPHGTWAVWAAEPPNARLVARTLNGQSLLLDGTKAWCSGASHITHALVTAWRNDQPVLAAVDLSQQRIAIDESGWQAVGMRATGTASVRFDGVQATLIGDAEAYVNRPGFWHGGAGIAACWLGSAAAIATTLIDNVARRDDPHALAHLGAVDAALASAAALLRETAASIDAHPSSSAQQGALRARVAIDRVAMDVITHVTRAIGPAPACTDAWLARALADLPIFVRQSHAERDEAALAKTLIDDYARSNR</sequence>
<evidence type="ECO:0000313" key="2">
    <source>
        <dbReference type="EMBL" id="KDR33571.1"/>
    </source>
</evidence>
<keyword evidence="4" id="KW-1185">Reference proteome</keyword>
<reference evidence="4" key="3">
    <citation type="journal article" date="2019" name="Int. J. Syst. Evol. Microbiol.">
        <title>The Global Catalogue of Microorganisms (GCM) 10K type strain sequencing project: providing services to taxonomists for standard genome sequencing and annotation.</title>
        <authorList>
            <consortium name="The Broad Institute Genomics Platform"/>
            <consortium name="The Broad Institute Genome Sequencing Center for Infectious Disease"/>
            <person name="Wu L."/>
            <person name="Ma J."/>
        </authorList>
    </citation>
    <scope>NUCLEOTIDE SEQUENCE [LARGE SCALE GENOMIC DNA]</scope>
    <source>
        <strain evidence="4">CGMCC 1.11013</strain>
    </source>
</reference>
<dbReference type="eggNOG" id="COG1960">
    <property type="taxonomic scope" value="Bacteria"/>
</dbReference>
<dbReference type="RefSeq" id="WP_035966438.1">
    <property type="nucleotide sequence ID" value="NZ_BMEG01000006.1"/>
</dbReference>
<dbReference type="OrthoDB" id="107064at2"/>